<reference evidence="3" key="1">
    <citation type="journal article" date="2019" name="Int. J. Syst. Evol. Microbiol.">
        <title>The Global Catalogue of Microorganisms (GCM) 10K type strain sequencing project: providing services to taxonomists for standard genome sequencing and annotation.</title>
        <authorList>
            <consortium name="The Broad Institute Genomics Platform"/>
            <consortium name="The Broad Institute Genome Sequencing Center for Infectious Disease"/>
            <person name="Wu L."/>
            <person name="Ma J."/>
        </authorList>
    </citation>
    <scope>NUCLEOTIDE SEQUENCE [LARGE SCALE GENOMIC DNA]</scope>
    <source>
        <strain evidence="3">CGMCC 4.7638</strain>
    </source>
</reference>
<feature type="region of interest" description="Disordered" evidence="1">
    <location>
        <begin position="294"/>
        <end position="318"/>
    </location>
</feature>
<organism evidence="2 3">
    <name type="scientific">Amycolatopsis albidoflavus</name>
    <dbReference type="NCBI Taxonomy" id="102226"/>
    <lineage>
        <taxon>Bacteria</taxon>
        <taxon>Bacillati</taxon>
        <taxon>Actinomycetota</taxon>
        <taxon>Actinomycetes</taxon>
        <taxon>Pseudonocardiales</taxon>
        <taxon>Pseudonocardiaceae</taxon>
        <taxon>Amycolatopsis</taxon>
    </lineage>
</organism>
<gene>
    <name evidence="2" type="ORF">ACFSUT_28300</name>
</gene>
<evidence type="ECO:0000313" key="2">
    <source>
        <dbReference type="EMBL" id="MFD2484209.1"/>
    </source>
</evidence>
<proteinExistence type="predicted"/>
<dbReference type="Proteomes" id="UP001597542">
    <property type="component" value="Unassembled WGS sequence"/>
</dbReference>
<name>A0ABW5I4S8_9PSEU</name>
<feature type="region of interest" description="Disordered" evidence="1">
    <location>
        <begin position="255"/>
        <end position="274"/>
    </location>
</feature>
<protein>
    <submittedName>
        <fullName evidence="2">TnsA-like heteromeric transposase endonuclease subunit</fullName>
    </submittedName>
</protein>
<evidence type="ECO:0000256" key="1">
    <source>
        <dbReference type="SAM" id="MobiDB-lite"/>
    </source>
</evidence>
<dbReference type="EMBL" id="JBHUKQ010000014">
    <property type="protein sequence ID" value="MFD2484209.1"/>
    <property type="molecule type" value="Genomic_DNA"/>
</dbReference>
<dbReference type="InterPro" id="IPR048000">
    <property type="entry name" value="TnsA-like"/>
</dbReference>
<evidence type="ECO:0000313" key="3">
    <source>
        <dbReference type="Proteomes" id="UP001597542"/>
    </source>
</evidence>
<keyword evidence="3" id="KW-1185">Reference proteome</keyword>
<comment type="caution">
    <text evidence="2">The sequence shown here is derived from an EMBL/GenBank/DDBJ whole genome shotgun (WGS) entry which is preliminary data.</text>
</comment>
<dbReference type="RefSeq" id="WP_344283038.1">
    <property type="nucleotide sequence ID" value="NZ_BAAAHV010000022.1"/>
</dbReference>
<dbReference type="NCBIfam" id="NF033179">
    <property type="entry name" value="TnsA_like_Actin"/>
    <property type="match status" value="1"/>
</dbReference>
<accession>A0ABW5I4S8</accession>
<sequence length="318" mass="35644">MADAAGTALDQDCSFFELDFVDAVGARRQESLTTCWNVAFESVDPVRSFRWAKGQKHFPGWWWSATSARHVGYESWLERDRAMLLDFDREVAGFASQPFWLHWQDTKRWRRHAPDFFARNRDGAGGVVDVRADDRIEVRDAEAFKVMAEACAEVGRAFRRVGVADPVLAANVRWLSRYRHPRNGARQDIAEALLAIFSEPTPLFVGAETVGDRIAVLPVLFHLLWQQRLVTDLTRAPLSAAATALLVQYGRGRHSADRSEGLGEQDPRENTADKSAQDILMLFSMIPGEAVDEELIGSNPCRNGPTPPPTKRTRRPGG</sequence>